<dbReference type="EMBL" id="FNJN01000003">
    <property type="protein sequence ID" value="SDP00703.1"/>
    <property type="molecule type" value="Genomic_DNA"/>
</dbReference>
<name>A0A1H0P6T8_MICTS</name>
<dbReference type="Proteomes" id="UP000186456">
    <property type="component" value="Unassembled WGS sequence"/>
</dbReference>
<accession>A0A1H0P6T8</accession>
<dbReference type="RefSeq" id="WP_074695109.1">
    <property type="nucleotide sequence ID" value="NZ_FNJN01000003.1"/>
</dbReference>
<proteinExistence type="predicted"/>
<dbReference type="AlphaFoldDB" id="A0A1H0P6T8"/>
<evidence type="ECO:0000313" key="1">
    <source>
        <dbReference type="EMBL" id="SDP00703.1"/>
    </source>
</evidence>
<sequence length="134" mass="14512">MTDPFTGMDAGFENARRQLQEIRVKAQSNKLRADALADDVDAISEEVRSARGEVTVRAGVGGRVRLITFGAEAERLSLDALGRLTTQTIAEAQHAAMARLADRSAELFGPESDIALSMRRDADRGYPRSGTSFS</sequence>
<evidence type="ECO:0008006" key="3">
    <source>
        <dbReference type="Google" id="ProtNLM"/>
    </source>
</evidence>
<organism evidence="1 2">
    <name type="scientific">Microbacterium testaceum (strain StLB037)</name>
    <dbReference type="NCBI Taxonomy" id="979556"/>
    <lineage>
        <taxon>Bacteria</taxon>
        <taxon>Bacillati</taxon>
        <taxon>Actinomycetota</taxon>
        <taxon>Actinomycetes</taxon>
        <taxon>Micrococcales</taxon>
        <taxon>Microbacteriaceae</taxon>
        <taxon>Microbacterium</taxon>
    </lineage>
</organism>
<dbReference type="InterPro" id="IPR036894">
    <property type="entry name" value="YbaB-like_sf"/>
</dbReference>
<evidence type="ECO:0000313" key="2">
    <source>
        <dbReference type="Proteomes" id="UP000186456"/>
    </source>
</evidence>
<protein>
    <recommendedName>
        <fullName evidence="3">YbaB/EbfC DNA-binding family protein</fullName>
    </recommendedName>
</protein>
<reference evidence="1 2" key="1">
    <citation type="submission" date="2016-10" db="EMBL/GenBank/DDBJ databases">
        <authorList>
            <person name="de Groot N.N."/>
        </authorList>
    </citation>
    <scope>NUCLEOTIDE SEQUENCE [LARGE SCALE GENOMIC DNA]</scope>
    <source>
        <strain evidence="1 2">StLB037</strain>
    </source>
</reference>
<dbReference type="Gene3D" id="3.30.1310.10">
    <property type="entry name" value="Nucleoid-associated protein YbaB-like domain"/>
    <property type="match status" value="1"/>
</dbReference>
<gene>
    <name evidence="1" type="ORF">SAMN04487788_1793</name>
</gene>